<comment type="caution">
    <text evidence="1">The sequence shown here is derived from an EMBL/GenBank/DDBJ whole genome shotgun (WGS) entry which is preliminary data.</text>
</comment>
<dbReference type="RefSeq" id="WP_262397066.1">
    <property type="nucleotide sequence ID" value="NZ_JACRTC010000002.1"/>
</dbReference>
<organism evidence="1 2">
    <name type="scientific">Zongyangia hominis</name>
    <dbReference type="NCBI Taxonomy" id="2763677"/>
    <lineage>
        <taxon>Bacteria</taxon>
        <taxon>Bacillati</taxon>
        <taxon>Bacillota</taxon>
        <taxon>Clostridia</taxon>
        <taxon>Eubacteriales</taxon>
        <taxon>Oscillospiraceae</taxon>
        <taxon>Zongyangia</taxon>
    </lineage>
</organism>
<dbReference type="EMBL" id="JACRTC010000002">
    <property type="protein sequence ID" value="MBC8569965.1"/>
    <property type="molecule type" value="Genomic_DNA"/>
</dbReference>
<gene>
    <name evidence="1" type="ORF">H8709_03890</name>
</gene>
<proteinExistence type="predicted"/>
<dbReference type="Proteomes" id="UP000660861">
    <property type="component" value="Unassembled WGS sequence"/>
</dbReference>
<evidence type="ECO:0000313" key="2">
    <source>
        <dbReference type="Proteomes" id="UP000660861"/>
    </source>
</evidence>
<reference evidence="1" key="1">
    <citation type="submission" date="2020-08" db="EMBL/GenBank/DDBJ databases">
        <title>Genome public.</title>
        <authorList>
            <person name="Liu C."/>
            <person name="Sun Q."/>
        </authorList>
    </citation>
    <scope>NUCLEOTIDE SEQUENCE</scope>
    <source>
        <strain evidence="1">NSJ-54</strain>
    </source>
</reference>
<dbReference type="AlphaFoldDB" id="A0A926EBF0"/>
<evidence type="ECO:0000313" key="1">
    <source>
        <dbReference type="EMBL" id="MBC8569965.1"/>
    </source>
</evidence>
<name>A0A926EBF0_9FIRM</name>
<keyword evidence="2" id="KW-1185">Reference proteome</keyword>
<protein>
    <submittedName>
        <fullName evidence="1">Virulence protein</fullName>
    </submittedName>
</protein>
<sequence length="226" mass="25029">MQIEFNKTGAERKALVSAISSITGEKAVYQFMPTCAYKIGNFTVTKDGALEFDDRIDSEDVETLLDQLAQQGFTAAETNMAEPEEPMGLTISVPLDKVNCGNLTRLLEAKGGLIRKALGVAELPIEISEDKVSFPWFSTLPEPEECEAYSHFICALCEMSVTQKRVNASEKEVDNEKYAFRCFLLRLGFIGNEYKSQRKILLRNLTGSSAFKSGSRKEVATDAVSE</sequence>
<accession>A0A926EBF0</accession>